<dbReference type="EMBL" id="CP001848">
    <property type="protein sequence ID" value="ADB14924.1"/>
    <property type="molecule type" value="Genomic_DNA"/>
</dbReference>
<organism evidence="9 10">
    <name type="scientific">Pirellula staleyi (strain ATCC 27377 / DSM 6068 / ICPB 4128)</name>
    <name type="common">Pirella staleyi</name>
    <dbReference type="NCBI Taxonomy" id="530564"/>
    <lineage>
        <taxon>Bacteria</taxon>
        <taxon>Pseudomonadati</taxon>
        <taxon>Planctomycetota</taxon>
        <taxon>Planctomycetia</taxon>
        <taxon>Pirellulales</taxon>
        <taxon>Pirellulaceae</taxon>
        <taxon>Pirellula</taxon>
    </lineage>
</organism>
<feature type="binding site" evidence="7">
    <location>
        <begin position="192"/>
        <end position="195"/>
    </location>
    <ligand>
        <name>substrate</name>
    </ligand>
</feature>
<gene>
    <name evidence="7" type="primary">trmB</name>
    <name evidence="9" type="ordered locus">Psta_0228</name>
</gene>
<comment type="similarity">
    <text evidence="7">Belongs to the class I-like SAM-binding methyltransferase superfamily. TrmB family.</text>
</comment>
<name>D2R1D9_PIRSD</name>
<comment type="pathway">
    <text evidence="7">tRNA modification; N(7)-methylguanine-tRNA biosynthesis.</text>
</comment>
<dbReference type="NCBIfam" id="TIGR00091">
    <property type="entry name" value="tRNA (guanosine(46)-N7)-methyltransferase TrmB"/>
    <property type="match status" value="1"/>
</dbReference>
<comment type="caution">
    <text evidence="7">Lacks conserved residue(s) required for the propagation of feature annotation.</text>
</comment>
<sequence length="287" mass="32731">MGRRALPKINPTIDYSAWFIDGKQLPDDWKLASLFAKDQPLEIEVGTGKGLFINSESGRVPTHNYLGIEIAQKYARFSASRLCTSGRTNAIMMAGDATALFKKFVPDQSLAAVHVYFPDPWWKKRHRRRRVLNPHFMRDIERTLKIGGTLHFWTDVQEYFESALADLATSTYLEGPFEVAEIAPEHDLDYRTHFERRKRQLDLPIYRSEFRKVKAECCAAPLVSLEESEGIDDPGMSSDDSAMLDFEGESQLEYDATTIDSTDIDDDNDGPNHITSDDRSRRDTLDD</sequence>
<dbReference type="SUPFAM" id="SSF53335">
    <property type="entry name" value="S-adenosyl-L-methionine-dependent methyltransferases"/>
    <property type="match status" value="1"/>
</dbReference>
<feature type="binding site" evidence="7">
    <location>
        <position position="96"/>
    </location>
    <ligand>
        <name>S-adenosyl-L-methionine</name>
        <dbReference type="ChEBI" id="CHEBI:59789"/>
    </ligand>
</feature>
<dbReference type="OrthoDB" id="9802090at2"/>
<feature type="binding site" evidence="7">
    <location>
        <position position="119"/>
    </location>
    <ligand>
        <name>S-adenosyl-L-methionine</name>
        <dbReference type="ChEBI" id="CHEBI:59789"/>
    </ligand>
</feature>
<evidence type="ECO:0000256" key="5">
    <source>
        <dbReference type="ARBA" id="ARBA00022691"/>
    </source>
</evidence>
<dbReference type="EC" id="2.1.1.33" evidence="7"/>
<dbReference type="InterPro" id="IPR055361">
    <property type="entry name" value="tRNA_methyltr_TrmB_bact"/>
</dbReference>
<comment type="catalytic activity">
    <reaction evidence="1 7">
        <text>guanosine(46) in tRNA + S-adenosyl-L-methionine = N(7)-methylguanosine(46) in tRNA + S-adenosyl-L-homocysteine</text>
        <dbReference type="Rhea" id="RHEA:42708"/>
        <dbReference type="Rhea" id="RHEA-COMP:10188"/>
        <dbReference type="Rhea" id="RHEA-COMP:10189"/>
        <dbReference type="ChEBI" id="CHEBI:57856"/>
        <dbReference type="ChEBI" id="CHEBI:59789"/>
        <dbReference type="ChEBI" id="CHEBI:74269"/>
        <dbReference type="ChEBI" id="CHEBI:74480"/>
        <dbReference type="EC" id="2.1.1.33"/>
    </reaction>
</comment>
<feature type="binding site" evidence="7">
    <location>
        <position position="155"/>
    </location>
    <ligand>
        <name>substrate</name>
    </ligand>
</feature>
<evidence type="ECO:0000256" key="1">
    <source>
        <dbReference type="ARBA" id="ARBA00000142"/>
    </source>
</evidence>
<dbReference type="PANTHER" id="PTHR23417:SF14">
    <property type="entry name" value="PENTACOTRIPEPTIDE-REPEAT REGION OF PRORP DOMAIN-CONTAINING PROTEIN"/>
    <property type="match status" value="1"/>
</dbReference>
<dbReference type="HOGENOM" id="CLU_050910_2_0_0"/>
<evidence type="ECO:0000256" key="3">
    <source>
        <dbReference type="ARBA" id="ARBA00022603"/>
    </source>
</evidence>
<dbReference type="STRING" id="530564.Psta_0228"/>
<proteinExistence type="inferred from homology"/>
<feature type="compositionally biased region" description="Basic and acidic residues" evidence="8">
    <location>
        <begin position="275"/>
        <end position="287"/>
    </location>
</feature>
<dbReference type="GO" id="GO:0008176">
    <property type="term" value="F:tRNA (guanine(46)-N7)-methyltransferase activity"/>
    <property type="evidence" value="ECO:0007669"/>
    <property type="project" value="UniProtKB-UniRule"/>
</dbReference>
<dbReference type="UniPathway" id="UPA00989"/>
<feature type="binding site" evidence="7">
    <location>
        <position position="44"/>
    </location>
    <ligand>
        <name>S-adenosyl-L-methionine</name>
        <dbReference type="ChEBI" id="CHEBI:59789"/>
    </ligand>
</feature>
<dbReference type="PROSITE" id="PS51625">
    <property type="entry name" value="SAM_MT_TRMB"/>
    <property type="match status" value="1"/>
</dbReference>
<dbReference type="InterPro" id="IPR029063">
    <property type="entry name" value="SAM-dependent_MTases_sf"/>
</dbReference>
<evidence type="ECO:0000256" key="4">
    <source>
        <dbReference type="ARBA" id="ARBA00022679"/>
    </source>
</evidence>
<dbReference type="InterPro" id="IPR003358">
    <property type="entry name" value="tRNA_(Gua-N-7)_MeTrfase_Trmb"/>
</dbReference>
<evidence type="ECO:0000256" key="2">
    <source>
        <dbReference type="ARBA" id="ARBA00003015"/>
    </source>
</evidence>
<feature type="binding site" evidence="7">
    <location>
        <position position="123"/>
    </location>
    <ligand>
        <name>substrate</name>
    </ligand>
</feature>
<keyword evidence="4 7" id="KW-0808">Transferase</keyword>
<dbReference type="eggNOG" id="COG0220">
    <property type="taxonomic scope" value="Bacteria"/>
</dbReference>
<evidence type="ECO:0000256" key="7">
    <source>
        <dbReference type="HAMAP-Rule" id="MF_01057"/>
    </source>
</evidence>
<feature type="region of interest" description="Disordered" evidence="8">
    <location>
        <begin position="228"/>
        <end position="287"/>
    </location>
</feature>
<accession>D2R1D9</accession>
<dbReference type="KEGG" id="psl:Psta_0228"/>
<evidence type="ECO:0000256" key="6">
    <source>
        <dbReference type="ARBA" id="ARBA00022694"/>
    </source>
</evidence>
<keyword evidence="3 7" id="KW-0489">Methyltransferase</keyword>
<feature type="binding site" evidence="7">
    <location>
        <position position="69"/>
    </location>
    <ligand>
        <name>S-adenosyl-L-methionine</name>
        <dbReference type="ChEBI" id="CHEBI:59789"/>
    </ligand>
</feature>
<comment type="function">
    <text evidence="2 7">Catalyzes the formation of N(7)-methylguanine at position 46 (m7G46) in tRNA.</text>
</comment>
<dbReference type="Pfam" id="PF02390">
    <property type="entry name" value="Methyltransf_4"/>
    <property type="match status" value="1"/>
</dbReference>
<evidence type="ECO:0000256" key="8">
    <source>
        <dbReference type="SAM" id="MobiDB-lite"/>
    </source>
</evidence>
<dbReference type="PANTHER" id="PTHR23417">
    <property type="entry name" value="3-DEOXY-D-MANNO-OCTULOSONIC-ACID TRANSFERASE/TRNA GUANINE-N 7 - -METHYLTRANSFERASE"/>
    <property type="match status" value="1"/>
</dbReference>
<protein>
    <recommendedName>
        <fullName evidence="7">tRNA (guanine-N(7)-)-methyltransferase</fullName>
        <ecNumber evidence="7">2.1.1.33</ecNumber>
    </recommendedName>
    <alternativeName>
        <fullName evidence="7">tRNA (guanine(46)-N(7))-methyltransferase</fullName>
    </alternativeName>
    <alternativeName>
        <fullName evidence="7">tRNA(m7G46)-methyltransferase</fullName>
    </alternativeName>
</protein>
<dbReference type="AlphaFoldDB" id="D2R1D9"/>
<dbReference type="Gene3D" id="3.40.50.150">
    <property type="entry name" value="Vaccinia Virus protein VP39"/>
    <property type="match status" value="1"/>
</dbReference>
<dbReference type="Proteomes" id="UP000001887">
    <property type="component" value="Chromosome"/>
</dbReference>
<keyword evidence="6 7" id="KW-0819">tRNA processing</keyword>
<reference evidence="9 10" key="1">
    <citation type="journal article" date="2009" name="Stand. Genomic Sci.">
        <title>Complete genome sequence of Pirellula staleyi type strain (ATCC 27377).</title>
        <authorList>
            <person name="Clum A."/>
            <person name="Tindall B.J."/>
            <person name="Sikorski J."/>
            <person name="Ivanova N."/>
            <person name="Mavrommatis K."/>
            <person name="Lucas S."/>
            <person name="Glavina del Rio T."/>
            <person name="Nolan M."/>
            <person name="Chen F."/>
            <person name="Tice H."/>
            <person name="Pitluck S."/>
            <person name="Cheng J.F."/>
            <person name="Chertkov O."/>
            <person name="Brettin T."/>
            <person name="Han C."/>
            <person name="Detter J.C."/>
            <person name="Kuske C."/>
            <person name="Bruce D."/>
            <person name="Goodwin L."/>
            <person name="Ovchinikova G."/>
            <person name="Pati A."/>
            <person name="Mikhailova N."/>
            <person name="Chen A."/>
            <person name="Palaniappan K."/>
            <person name="Land M."/>
            <person name="Hauser L."/>
            <person name="Chang Y.J."/>
            <person name="Jeffries C.D."/>
            <person name="Chain P."/>
            <person name="Rohde M."/>
            <person name="Goker M."/>
            <person name="Bristow J."/>
            <person name="Eisen J.A."/>
            <person name="Markowitz V."/>
            <person name="Hugenholtz P."/>
            <person name="Kyrpides N.C."/>
            <person name="Klenk H.P."/>
            <person name="Lapidus A."/>
        </authorList>
    </citation>
    <scope>NUCLEOTIDE SEQUENCE [LARGE SCALE GENOMIC DNA]</scope>
    <source>
        <strain evidence="10">ATCC 27377 / DSM 6068 / ICPB 4128</strain>
    </source>
</reference>
<dbReference type="GO" id="GO:0043527">
    <property type="term" value="C:tRNA methyltransferase complex"/>
    <property type="evidence" value="ECO:0007669"/>
    <property type="project" value="TreeGrafter"/>
</dbReference>
<dbReference type="HAMAP" id="MF_01057">
    <property type="entry name" value="tRNA_methyltr_TrmB"/>
    <property type="match status" value="1"/>
</dbReference>
<evidence type="ECO:0000313" key="10">
    <source>
        <dbReference type="Proteomes" id="UP000001887"/>
    </source>
</evidence>
<evidence type="ECO:0000313" key="9">
    <source>
        <dbReference type="EMBL" id="ADB14924.1"/>
    </source>
</evidence>
<keyword evidence="10" id="KW-1185">Reference proteome</keyword>
<keyword evidence="5 7" id="KW-0949">S-adenosyl-L-methionine</keyword>